<proteinExistence type="predicted"/>
<reference evidence="1 2" key="1">
    <citation type="submission" date="2018-05" db="EMBL/GenBank/DDBJ databases">
        <title>Micromonospora atacamensis sp. nov., a novel actinobacteria isolated from high altitude Atacama Desert soil.</title>
        <authorList>
            <person name="Carro L."/>
            <person name="Golinska P."/>
            <person name="Klenk H.-P."/>
            <person name="Goodfellow M."/>
        </authorList>
    </citation>
    <scope>NUCLEOTIDE SEQUENCE [LARGE SCALE GENOMIC DNA]</scope>
    <source>
        <strain evidence="1 2">5R2A7</strain>
    </source>
</reference>
<evidence type="ECO:0000313" key="1">
    <source>
        <dbReference type="EMBL" id="PWR07284.1"/>
    </source>
</evidence>
<dbReference type="AlphaFoldDB" id="A0A317CYM3"/>
<evidence type="ECO:0008006" key="3">
    <source>
        <dbReference type="Google" id="ProtNLM"/>
    </source>
</evidence>
<gene>
    <name evidence="1" type="ORF">DKT68_19665</name>
</gene>
<comment type="caution">
    <text evidence="1">The sequence shown here is derived from an EMBL/GenBank/DDBJ whole genome shotgun (WGS) entry which is preliminary data.</text>
</comment>
<dbReference type="EMBL" id="QGKR01000226">
    <property type="protein sequence ID" value="PWR07284.1"/>
    <property type="molecule type" value="Genomic_DNA"/>
</dbReference>
<sequence length="317" mass="33621">MTDHNARKLRRRAGLAAGLTVLALAAGLLPGCRTNGGAASGGAENRPDTANGLAKIAGGGCPVAGTRSGGLLPKLDEESYTSIENPCLPYVDLVSEVTQRIAPGQRPRVDQFLDNLGRFADRLGQVNDAVQCAYQTDRLAVRIYQSRRDSWAVGVVAVLRGRLGAVANTTACFLIKQIPLLDLATQGIGPEQDNPAYCFDTSHQQRDGEDYTIMWIGSSAFTCRGLQDGLVPGNGRLVAVKARPTVSLRAGPTMGDQVLRKVPDGTLGRVTCYRTGEAVKDDDVWARTTVLGDTGWIAAAYLDSALPIRGTGLCPDN</sequence>
<accession>A0A317CYM3</accession>
<keyword evidence="2" id="KW-1185">Reference proteome</keyword>
<organism evidence="1 2">
    <name type="scientific">Micromonospora acroterricola</name>
    <dbReference type="NCBI Taxonomy" id="2202421"/>
    <lineage>
        <taxon>Bacteria</taxon>
        <taxon>Bacillati</taxon>
        <taxon>Actinomycetota</taxon>
        <taxon>Actinomycetes</taxon>
        <taxon>Micromonosporales</taxon>
        <taxon>Micromonosporaceae</taxon>
        <taxon>Micromonospora</taxon>
    </lineage>
</organism>
<protein>
    <recommendedName>
        <fullName evidence="3">SH3 domain-containing protein</fullName>
    </recommendedName>
</protein>
<dbReference type="OrthoDB" id="3543547at2"/>
<dbReference type="Proteomes" id="UP000245410">
    <property type="component" value="Unassembled WGS sequence"/>
</dbReference>
<dbReference type="RefSeq" id="WP_109818869.1">
    <property type="nucleotide sequence ID" value="NZ_QGKR01000226.1"/>
</dbReference>
<dbReference type="Gene3D" id="2.30.30.40">
    <property type="entry name" value="SH3 Domains"/>
    <property type="match status" value="1"/>
</dbReference>
<name>A0A317CYM3_9ACTN</name>
<evidence type="ECO:0000313" key="2">
    <source>
        <dbReference type="Proteomes" id="UP000245410"/>
    </source>
</evidence>